<keyword evidence="2" id="KW-1185">Reference proteome</keyword>
<sequence length="266" mass="30246">MALPDDLKTKLSLDEDLVSSPKEALSRASADRVAWRSQNLRAKISVMVQGQTLDGGVGMGLDFPIRMQITERNLSKIDTDSRRFDDRNTDSAATLANQGAVTHLSEQISTLNDRMDDFTSRMEELNSKKWFLDRIHYAKFASSSFADSKGVHLMEELSNVARGQRQIMHQLDNLSNLLRYRVENNHALRRTHTRFPTISLRFDSVLLAPSSIAIADRRTAARRHPHRCTAARQAFRLPHFLSVLDFPAPLRMHWADADAEFSQIFV</sequence>
<reference evidence="1 2" key="1">
    <citation type="journal article" date="2021" name="BMC Genomics">
        <title>Datura genome reveals duplications of psychoactive alkaloid biosynthetic genes and high mutation rate following tissue culture.</title>
        <authorList>
            <person name="Rajewski A."/>
            <person name="Carter-House D."/>
            <person name="Stajich J."/>
            <person name="Litt A."/>
        </authorList>
    </citation>
    <scope>NUCLEOTIDE SEQUENCE [LARGE SCALE GENOMIC DNA]</scope>
    <source>
        <strain evidence="1">AR-01</strain>
    </source>
</reference>
<gene>
    <name evidence="1" type="ORF">HAX54_019690</name>
</gene>
<comment type="caution">
    <text evidence="1">The sequence shown here is derived from an EMBL/GenBank/DDBJ whole genome shotgun (WGS) entry which is preliminary data.</text>
</comment>
<proteinExistence type="predicted"/>
<protein>
    <submittedName>
        <fullName evidence="1">Uncharacterized protein</fullName>
    </submittedName>
</protein>
<name>A0ABS8US31_DATST</name>
<dbReference type="EMBL" id="JACEIK010002392">
    <property type="protein sequence ID" value="MCD9560869.1"/>
    <property type="molecule type" value="Genomic_DNA"/>
</dbReference>
<organism evidence="1 2">
    <name type="scientific">Datura stramonium</name>
    <name type="common">Jimsonweed</name>
    <name type="synonym">Common thornapple</name>
    <dbReference type="NCBI Taxonomy" id="4076"/>
    <lineage>
        <taxon>Eukaryota</taxon>
        <taxon>Viridiplantae</taxon>
        <taxon>Streptophyta</taxon>
        <taxon>Embryophyta</taxon>
        <taxon>Tracheophyta</taxon>
        <taxon>Spermatophyta</taxon>
        <taxon>Magnoliopsida</taxon>
        <taxon>eudicotyledons</taxon>
        <taxon>Gunneridae</taxon>
        <taxon>Pentapetalae</taxon>
        <taxon>asterids</taxon>
        <taxon>lamiids</taxon>
        <taxon>Solanales</taxon>
        <taxon>Solanaceae</taxon>
        <taxon>Solanoideae</taxon>
        <taxon>Datureae</taxon>
        <taxon>Datura</taxon>
    </lineage>
</organism>
<accession>A0ABS8US31</accession>
<evidence type="ECO:0000313" key="2">
    <source>
        <dbReference type="Proteomes" id="UP000823775"/>
    </source>
</evidence>
<dbReference type="Proteomes" id="UP000823775">
    <property type="component" value="Unassembled WGS sequence"/>
</dbReference>
<evidence type="ECO:0000313" key="1">
    <source>
        <dbReference type="EMBL" id="MCD9560869.1"/>
    </source>
</evidence>